<dbReference type="SUPFAM" id="SSF51182">
    <property type="entry name" value="RmlC-like cupins"/>
    <property type="match status" value="1"/>
</dbReference>
<dbReference type="Gene3D" id="2.60.120.10">
    <property type="entry name" value="Jelly Rolls"/>
    <property type="match status" value="1"/>
</dbReference>
<keyword evidence="3" id="KW-1185">Reference proteome</keyword>
<dbReference type="CDD" id="cd02231">
    <property type="entry name" value="cupin_BLL6423-like"/>
    <property type="match status" value="1"/>
</dbReference>
<dbReference type="InterPro" id="IPR011051">
    <property type="entry name" value="RmlC_Cupin_sf"/>
</dbReference>
<name>A0ABR3SIR8_9PEZI</name>
<dbReference type="PANTHER" id="PTHR36156:SF2">
    <property type="entry name" value="CUPIN TYPE-2 DOMAIN-CONTAINING PROTEIN"/>
    <property type="match status" value="1"/>
</dbReference>
<accession>A0ABR3SIR8</accession>
<reference evidence="2 3" key="1">
    <citation type="submission" date="2024-02" db="EMBL/GenBank/DDBJ databases">
        <title>De novo assembly and annotation of 12 fungi associated with fruit tree decline syndrome in Ontario, Canada.</title>
        <authorList>
            <person name="Sulman M."/>
            <person name="Ellouze W."/>
            <person name="Ilyukhin E."/>
        </authorList>
    </citation>
    <scope>NUCLEOTIDE SEQUENCE [LARGE SCALE GENOMIC DNA]</scope>
    <source>
        <strain evidence="2 3">M1-105</strain>
    </source>
</reference>
<evidence type="ECO:0000313" key="2">
    <source>
        <dbReference type="EMBL" id="KAL1622009.1"/>
    </source>
</evidence>
<dbReference type="InterPro" id="IPR013096">
    <property type="entry name" value="Cupin_2"/>
</dbReference>
<protein>
    <recommendedName>
        <fullName evidence="1">Cupin type-2 domain-containing protein</fullName>
    </recommendedName>
</protein>
<feature type="domain" description="Cupin type-2" evidence="1">
    <location>
        <begin position="76"/>
        <end position="143"/>
    </location>
</feature>
<evidence type="ECO:0000259" key="1">
    <source>
        <dbReference type="Pfam" id="PF07883"/>
    </source>
</evidence>
<evidence type="ECO:0000313" key="3">
    <source>
        <dbReference type="Proteomes" id="UP001521116"/>
    </source>
</evidence>
<dbReference type="PANTHER" id="PTHR36156">
    <property type="entry name" value="SLR2101 PROTEIN"/>
    <property type="match status" value="1"/>
</dbReference>
<dbReference type="Proteomes" id="UP001521116">
    <property type="component" value="Unassembled WGS sequence"/>
</dbReference>
<dbReference type="Pfam" id="PF07883">
    <property type="entry name" value="Cupin_2"/>
    <property type="match status" value="1"/>
</dbReference>
<dbReference type="InterPro" id="IPR014710">
    <property type="entry name" value="RmlC-like_jellyroll"/>
</dbReference>
<proteinExistence type="predicted"/>
<dbReference type="Gene3D" id="2.20.70.150">
    <property type="match status" value="1"/>
</dbReference>
<gene>
    <name evidence="2" type="ORF">SLS56_008953</name>
</gene>
<dbReference type="EMBL" id="JAJVDC020000142">
    <property type="protein sequence ID" value="KAL1622009.1"/>
    <property type="molecule type" value="Genomic_DNA"/>
</dbReference>
<comment type="caution">
    <text evidence="2">The sequence shown here is derived from an EMBL/GenBank/DDBJ whole genome shotgun (WGS) entry which is preliminary data.</text>
</comment>
<sequence>MALFPPPRRIVTGHNKDGKAIYLKDSTIDPEPSGMDASFAVLWETHEFPANNNGDHDPITQRTQSLSNKDGVVLRVVDIPANTVTPFHRTVSLDFGIVLEGEVECYLDDDVRVRMKKGDVCVQRGTIHGWENPTDKPARIYFVLIAAEPVHLNGKPLDKTGFSDKEVESGGK</sequence>
<organism evidence="2 3">
    <name type="scientific">Neofusicoccum ribis</name>
    <dbReference type="NCBI Taxonomy" id="45134"/>
    <lineage>
        <taxon>Eukaryota</taxon>
        <taxon>Fungi</taxon>
        <taxon>Dikarya</taxon>
        <taxon>Ascomycota</taxon>
        <taxon>Pezizomycotina</taxon>
        <taxon>Dothideomycetes</taxon>
        <taxon>Dothideomycetes incertae sedis</taxon>
        <taxon>Botryosphaeriales</taxon>
        <taxon>Botryosphaeriaceae</taxon>
        <taxon>Neofusicoccum</taxon>
    </lineage>
</organism>
<dbReference type="InterPro" id="IPR047142">
    <property type="entry name" value="OryJ/VirC-like"/>
</dbReference>